<dbReference type="InterPro" id="IPR050708">
    <property type="entry name" value="T6SS_VgrG/RHS"/>
</dbReference>
<keyword evidence="2" id="KW-1185">Reference proteome</keyword>
<accession>A0A5B8VNJ0</accession>
<evidence type="ECO:0000313" key="1">
    <source>
        <dbReference type="EMBL" id="QEC73167.1"/>
    </source>
</evidence>
<evidence type="ECO:0008006" key="3">
    <source>
        <dbReference type="Google" id="ProtNLM"/>
    </source>
</evidence>
<name>A0A5B8VNJ0_9BACT</name>
<dbReference type="Proteomes" id="UP000321291">
    <property type="component" value="Chromosome"/>
</dbReference>
<organism evidence="1 2">
    <name type="scientific">Arachidicoccus ginsenosidivorans</name>
    <dbReference type="NCBI Taxonomy" id="496057"/>
    <lineage>
        <taxon>Bacteria</taxon>
        <taxon>Pseudomonadati</taxon>
        <taxon>Bacteroidota</taxon>
        <taxon>Chitinophagia</taxon>
        <taxon>Chitinophagales</taxon>
        <taxon>Chitinophagaceae</taxon>
        <taxon>Arachidicoccus</taxon>
    </lineage>
</organism>
<protein>
    <recommendedName>
        <fullName evidence="3">RHS repeat-associated core domain-containing protein</fullName>
    </recommendedName>
</protein>
<dbReference type="PANTHER" id="PTHR32305:SF15">
    <property type="entry name" value="PROTEIN RHSA-RELATED"/>
    <property type="match status" value="1"/>
</dbReference>
<reference evidence="1 2" key="1">
    <citation type="journal article" date="2017" name="Int. J. Syst. Evol. Microbiol.">
        <title>Arachidicoccus ginsenosidivorans sp. nov., with ginsenoside-converting activity isolated from ginseng cultivating soil.</title>
        <authorList>
            <person name="Siddiqi M.Z."/>
            <person name="Aslam Z."/>
            <person name="Im W.T."/>
        </authorList>
    </citation>
    <scope>NUCLEOTIDE SEQUENCE [LARGE SCALE GENOMIC DNA]</scope>
    <source>
        <strain evidence="1 2">Gsoil 809</strain>
    </source>
</reference>
<dbReference type="InterPro" id="IPR022385">
    <property type="entry name" value="Rhs_assc_core"/>
</dbReference>
<gene>
    <name evidence="1" type="ORF">FSB73_17290</name>
</gene>
<sequence length="1131" mass="126701">MIFRLNARTLTLFELSHLNRVQETFAPGDSWLGSASEPAEASRHSVKQKYWINTATDAVRIWDVSYVTTPGSGFGTYTLNPLGTYPAGSLYKNVTVDEQNRQVIEFKDKEGHTILKKVQLSATADNGSGSPHAGWLCTYYLYDDFGNLRCVIQPEGVRLLEANAWNLTNTVGQNILKEQCFRYEYDGRNRMIIKQVPGAGPVYMVYDNRDRLVMTQDALMRVSHKWLTTHYDNLNRADTTWIYSSSTALTSILAAAADTSKYPYTAPTASTILTETHYDDYTKLPAGLSSSYLATWNSYFVPASTTSFPFAETPTQNSTITTKGLVTWTRVKVLDSTLTLAAVNIYDDKGRLIQTQSQNITGGVDVSTNQYSWAGWPLVTVQKQEEKKGSTTQTTVVVTKMTYDDLGRVVKTEMKQSNSHVKSGAMPAAYATISEVGYDALGQVREKKIGKRRSSTVVSGENSYTATPLETQDYDYNIRGWLLGVNRAYVRQNSTTDSLNTATTTGIISGEMFTESSSDLQTVTFPDSHYFGFDLGYDQKQNDRINGIPYDTARYDGNITGMTWKGANDKKIRKYDFGYDKTGRLTVAHFGQFTSSVFSNELVKYDVTGLTYDNNGNILTMNQYGLKSTGNSAIIDQLSYHYKPQSNKLQYVVDAANDQNSTLGDFKYPSVTKTSATIDYIYDGNGNMVSDQNKNISQISYNILNLPSQIWVPGKGVIRYYYDAAGNKLQKRTLDNTVSLTTPSITTYIGGAVYLNDTLQFFGTPEGRVRSNADNTGWLYDYFLKDHLGNIRMMITDDYNVSSPILEAYSYYPFGLQMAGISLQQTGNLQNKYLYNGKELQEDLGLNQYDYGARFYDAQIGRWHILDKLSDKYPNSSPYTYVLDRPTIAIDPDGQRIIFVNGYLGFGSPTGGPTYWNGANGAFVNGAKAFFNDYSTPYFTNVEYSALSSAADRHEDGYAYARDHYYELTEGMDVYGDDNTFEVVTHSMGASFGEGMIDYLKMMGWKVKESVHLNAFQAADIKANTNVNNKPGTDTPDPNGAGTFVIDYQNTNDPVINNWFRSSPGDIKNAKKIREQSPNSLSTRHRTPIDNDNFWNELNGLINQKVNNRQISNILTNWLQQNPNIQVTIQQ</sequence>
<dbReference type="KEGG" id="agi:FSB73_17290"/>
<dbReference type="AlphaFoldDB" id="A0A5B8VNJ0"/>
<dbReference type="PANTHER" id="PTHR32305">
    <property type="match status" value="1"/>
</dbReference>
<dbReference type="Gene3D" id="2.180.10.10">
    <property type="entry name" value="RHS repeat-associated core"/>
    <property type="match status" value="1"/>
</dbReference>
<evidence type="ECO:0000313" key="2">
    <source>
        <dbReference type="Proteomes" id="UP000321291"/>
    </source>
</evidence>
<proteinExistence type="predicted"/>
<dbReference type="RefSeq" id="WP_146785031.1">
    <property type="nucleotide sequence ID" value="NZ_CP042434.1"/>
</dbReference>
<dbReference type="NCBIfam" id="TIGR03696">
    <property type="entry name" value="Rhs_assc_core"/>
    <property type="match status" value="1"/>
</dbReference>
<dbReference type="OrthoDB" id="976756at2"/>
<dbReference type="EMBL" id="CP042434">
    <property type="protein sequence ID" value="QEC73167.1"/>
    <property type="molecule type" value="Genomic_DNA"/>
</dbReference>